<gene>
    <name evidence="1" type="ORF">TPE_1725</name>
</gene>
<keyword evidence="2" id="KW-1185">Reference proteome</keyword>
<dbReference type="STRING" id="1291379.TPE_1725"/>
<dbReference type="KEGG" id="tped:TPE_1725"/>
<dbReference type="AlphaFoldDB" id="S6A8P7"/>
<reference evidence="1 2" key="1">
    <citation type="journal article" date="2013" name="PLoS ONE">
        <title>Genome-Wide Relatedness of Treponema pedis, from Gingiva and Necrotic Skin Lesions of Pigs, with the Human Oral Pathogen Treponema denticola.</title>
        <authorList>
            <person name="Svartstrom O."/>
            <person name="Mushtaq M."/>
            <person name="Pringle M."/>
            <person name="Segerman B."/>
        </authorList>
    </citation>
    <scope>NUCLEOTIDE SEQUENCE [LARGE SCALE GENOMIC DNA]</scope>
    <source>
        <strain evidence="1">T A4</strain>
    </source>
</reference>
<dbReference type="GeneID" id="301090228"/>
<sequence>MKRIIIFVLLFFLRICGMYSLLRDQEEFLYFKFHQDDGYASYPPLHENYINKLINERVVVNVDFENISNERKTNFSVYVRTLDLYDTIQIEKFRFLFDEKQVDVAVKRRFNLSKEIDSFEGLPPHYYSYFFEERTKQKINFQKIFSSHLKEKEKFPLKVVIFYSIDGGEIREVMYNFEVRCFRHFYISPYLAL</sequence>
<name>S6A8P7_9SPIR</name>
<evidence type="ECO:0000313" key="2">
    <source>
        <dbReference type="Proteomes" id="UP000015620"/>
    </source>
</evidence>
<dbReference type="PATRIC" id="fig|1291379.3.peg.1701"/>
<organism evidence="1 2">
    <name type="scientific">Treponema pedis str. T A4</name>
    <dbReference type="NCBI Taxonomy" id="1291379"/>
    <lineage>
        <taxon>Bacteria</taxon>
        <taxon>Pseudomonadati</taxon>
        <taxon>Spirochaetota</taxon>
        <taxon>Spirochaetia</taxon>
        <taxon>Spirochaetales</taxon>
        <taxon>Treponemataceae</taxon>
        <taxon>Treponema</taxon>
    </lineage>
</organism>
<proteinExistence type="predicted"/>
<accession>S6A8P7</accession>
<dbReference type="Proteomes" id="UP000015620">
    <property type="component" value="Chromosome"/>
</dbReference>
<dbReference type="EMBL" id="CP004120">
    <property type="protein sequence ID" value="AGT44199.1"/>
    <property type="molecule type" value="Genomic_DNA"/>
</dbReference>
<dbReference type="RefSeq" id="WP_020965497.1">
    <property type="nucleotide sequence ID" value="NC_022097.1"/>
</dbReference>
<evidence type="ECO:0000313" key="1">
    <source>
        <dbReference type="EMBL" id="AGT44199.1"/>
    </source>
</evidence>
<protein>
    <submittedName>
        <fullName evidence="1">Uncharacterized protein</fullName>
    </submittedName>
</protein>
<dbReference type="HOGENOM" id="CLU_1408186_0_0_12"/>